<protein>
    <recommendedName>
        <fullName evidence="3">beta-N-acetylhexosaminidase</fullName>
        <ecNumber evidence="3">3.2.1.52</ecNumber>
    </recommendedName>
</protein>
<evidence type="ECO:0000256" key="2">
    <source>
        <dbReference type="ARBA" id="ARBA00005336"/>
    </source>
</evidence>
<dbReference type="InterPro" id="IPR036962">
    <property type="entry name" value="Glyco_hydro_3_N_sf"/>
</dbReference>
<keyword evidence="8" id="KW-1185">Reference proteome</keyword>
<keyword evidence="4" id="KW-0378">Hydrolase</keyword>
<dbReference type="InterPro" id="IPR001764">
    <property type="entry name" value="Glyco_hydro_3_N"/>
</dbReference>
<dbReference type="InterPro" id="IPR017853">
    <property type="entry name" value="GH"/>
</dbReference>
<dbReference type="AlphaFoldDB" id="A0A2V1P8U9"/>
<gene>
    <name evidence="7" type="ORF">DFK10_02915</name>
</gene>
<keyword evidence="5" id="KW-0326">Glycosidase</keyword>
<comment type="caution">
    <text evidence="7">The sequence shown here is derived from an EMBL/GenBank/DDBJ whole genome shotgun (WGS) entry which is preliminary data.</text>
</comment>
<evidence type="ECO:0000256" key="4">
    <source>
        <dbReference type="ARBA" id="ARBA00022801"/>
    </source>
</evidence>
<dbReference type="Gene3D" id="3.20.20.300">
    <property type="entry name" value="Glycoside hydrolase, family 3, N-terminal domain"/>
    <property type="match status" value="1"/>
</dbReference>
<dbReference type="Pfam" id="PF00933">
    <property type="entry name" value="Glyco_hydro_3"/>
    <property type="match status" value="1"/>
</dbReference>
<dbReference type="EC" id="3.2.1.52" evidence="3"/>
<accession>A0A2V1P8U9</accession>
<dbReference type="PANTHER" id="PTHR30480">
    <property type="entry name" value="BETA-HEXOSAMINIDASE-RELATED"/>
    <property type="match status" value="1"/>
</dbReference>
<sequence length="337" mass="35719">MALGAAIIGPQGTAITDWEKSFYADYQPLGFILFARNVDTPDQLRRLTDDLRAAAGHEALVMVDQEGGRVQRLRAPHWREWLPPLDDVARASDPERAMALRYQIIGQELRDAGIDVNAVPCADLARAETHPFLRNRCYGETVETVTRISRAVATGCLAGGVLPIVKHMPGHGLAQVDSHKALPRVDLPPAELEALDFAPFRALADLPLGMTAHIVFDSLGQSAPATQSPEVIRLIREAIGFDGLLMSDDIGMEALSGSAPERAAAALAAGCDAVLQCNGGPQVVEAVAQASGSLTPEAMRRAEAALNGRPSPASIDISACVAEFETLVGEGPGRGAR</sequence>
<organism evidence="7 8">
    <name type="scientific">Salibaculum griseiflavum</name>
    <dbReference type="NCBI Taxonomy" id="1914409"/>
    <lineage>
        <taxon>Bacteria</taxon>
        <taxon>Pseudomonadati</taxon>
        <taxon>Pseudomonadota</taxon>
        <taxon>Alphaproteobacteria</taxon>
        <taxon>Rhodobacterales</taxon>
        <taxon>Roseobacteraceae</taxon>
        <taxon>Salibaculum</taxon>
    </lineage>
</organism>
<dbReference type="PANTHER" id="PTHR30480:SF13">
    <property type="entry name" value="BETA-HEXOSAMINIDASE"/>
    <property type="match status" value="1"/>
</dbReference>
<dbReference type="GO" id="GO:0004563">
    <property type="term" value="F:beta-N-acetylhexosaminidase activity"/>
    <property type="evidence" value="ECO:0007669"/>
    <property type="project" value="UniProtKB-EC"/>
</dbReference>
<evidence type="ECO:0000313" key="7">
    <source>
        <dbReference type="EMBL" id="PWG18218.1"/>
    </source>
</evidence>
<dbReference type="OrthoDB" id="9786661at2"/>
<evidence type="ECO:0000256" key="1">
    <source>
        <dbReference type="ARBA" id="ARBA00001231"/>
    </source>
</evidence>
<feature type="domain" description="Glycoside hydrolase family 3 N-terminal" evidence="6">
    <location>
        <begin position="20"/>
        <end position="294"/>
    </location>
</feature>
<dbReference type="GO" id="GO:0009254">
    <property type="term" value="P:peptidoglycan turnover"/>
    <property type="evidence" value="ECO:0007669"/>
    <property type="project" value="TreeGrafter"/>
</dbReference>
<evidence type="ECO:0000259" key="6">
    <source>
        <dbReference type="Pfam" id="PF00933"/>
    </source>
</evidence>
<proteinExistence type="inferred from homology"/>
<reference evidence="8" key="1">
    <citation type="submission" date="2018-05" db="EMBL/GenBank/DDBJ databases">
        <authorList>
            <person name="Du Z."/>
            <person name="Wang X."/>
        </authorList>
    </citation>
    <scope>NUCLEOTIDE SEQUENCE [LARGE SCALE GENOMIC DNA]</scope>
    <source>
        <strain evidence="8">WDS4C29</strain>
    </source>
</reference>
<dbReference type="InterPro" id="IPR050226">
    <property type="entry name" value="NagZ_Beta-hexosaminidase"/>
</dbReference>
<dbReference type="EMBL" id="QETF01000002">
    <property type="protein sequence ID" value="PWG18218.1"/>
    <property type="molecule type" value="Genomic_DNA"/>
</dbReference>
<name>A0A2V1P8U9_9RHOB</name>
<evidence type="ECO:0000313" key="8">
    <source>
        <dbReference type="Proteomes" id="UP000245293"/>
    </source>
</evidence>
<dbReference type="Proteomes" id="UP000245293">
    <property type="component" value="Unassembled WGS sequence"/>
</dbReference>
<comment type="similarity">
    <text evidence="2">Belongs to the glycosyl hydrolase 3 family.</text>
</comment>
<dbReference type="SUPFAM" id="SSF51445">
    <property type="entry name" value="(Trans)glycosidases"/>
    <property type="match status" value="1"/>
</dbReference>
<evidence type="ECO:0000256" key="5">
    <source>
        <dbReference type="ARBA" id="ARBA00023295"/>
    </source>
</evidence>
<comment type="catalytic activity">
    <reaction evidence="1">
        <text>Hydrolysis of terminal non-reducing N-acetyl-D-hexosamine residues in N-acetyl-beta-D-hexosaminides.</text>
        <dbReference type="EC" id="3.2.1.52"/>
    </reaction>
</comment>
<dbReference type="GO" id="GO:0005975">
    <property type="term" value="P:carbohydrate metabolic process"/>
    <property type="evidence" value="ECO:0007669"/>
    <property type="project" value="InterPro"/>
</dbReference>
<evidence type="ECO:0000256" key="3">
    <source>
        <dbReference type="ARBA" id="ARBA00012663"/>
    </source>
</evidence>
<dbReference type="RefSeq" id="WP_109386390.1">
    <property type="nucleotide sequence ID" value="NZ_QETF01000002.1"/>
</dbReference>